<dbReference type="STRING" id="70415.A0A5S6QSN9"/>
<name>A0A5S6QSN9_TRIMR</name>
<reference evidence="9" key="1">
    <citation type="submission" date="2019-12" db="UniProtKB">
        <authorList>
            <consortium name="WormBaseParasite"/>
        </authorList>
    </citation>
    <scope>IDENTIFICATION</scope>
</reference>
<dbReference type="Proteomes" id="UP000046395">
    <property type="component" value="Unassembled WGS sequence"/>
</dbReference>
<feature type="compositionally biased region" description="Polar residues" evidence="6">
    <location>
        <begin position="149"/>
        <end position="166"/>
    </location>
</feature>
<dbReference type="GO" id="GO:0006744">
    <property type="term" value="P:ubiquinone biosynthetic process"/>
    <property type="evidence" value="ECO:0007669"/>
    <property type="project" value="TreeGrafter"/>
</dbReference>
<evidence type="ECO:0000256" key="1">
    <source>
        <dbReference type="ARBA" id="ARBA00004749"/>
    </source>
</evidence>
<feature type="compositionally biased region" description="Polar residues" evidence="6">
    <location>
        <begin position="176"/>
        <end position="186"/>
    </location>
</feature>
<organism evidence="8 9">
    <name type="scientific">Trichuris muris</name>
    <name type="common">Mouse whipworm</name>
    <dbReference type="NCBI Taxonomy" id="70415"/>
    <lineage>
        <taxon>Eukaryota</taxon>
        <taxon>Metazoa</taxon>
        <taxon>Ecdysozoa</taxon>
        <taxon>Nematoda</taxon>
        <taxon>Enoplea</taxon>
        <taxon>Dorylaimia</taxon>
        <taxon>Trichinellida</taxon>
        <taxon>Trichuridae</taxon>
        <taxon>Trichuris</taxon>
    </lineage>
</organism>
<sequence length="648" mass="71711">MQRSGSFIQLLQDIAFLGRTFISNEINARLSALPASTMANCLCKSTYLVSAGLKAFSISPSTKASIKECADRAGVVLYGARHGLPAVCRQKQYSEMNESVAQTQPVLKSFDSNSDNRVLTVPGDAKQTDLHDRTGVIPNVSPPTIPVVSATSSTMQECSKTTSIETSAASSSQAAPLNSQKTSSNVDDPAGPVSSHLRASARERKVPASRISRMYNFGNLAIKMGFGALAEATKRTFAPAKSGKDSPSSASYFLTEANAERLVSTLCRVRGAALKLGQMLSIQDNSLFSPHVQLIFERVRNSADFMPFSQVEQTLEEAYGAAWRDKFDRFDEKPFAAASIGQVHFAVLKKAGERVALKIQYPGVAKSIKSDIDNLLSVLSFSNFFPRGMFLENFAVAMKREISLECDYLNEADAMLRFRELLADDADFYIPTVYTEHTTSKVLVMEYVRGNVLDKCINLDQSTRNWIGKKMLQLCLREVFEFEFMQTDPNWSNFLFDVGSSKIVLLDFGASRSFPSRFVDLYFSVINSAAEGDRKSILKYSRDVGFLTGYESKVMEEAHTNAVMILGEAFGSDRVFDFSTQDTTKRINRLIPVMLEHRLRPPPDEIYSLHRKMAGAFLLCAKLKAMVNCFELFANIKATRQLAAAKEA</sequence>
<evidence type="ECO:0000256" key="5">
    <source>
        <dbReference type="ARBA" id="ARBA00022840"/>
    </source>
</evidence>
<dbReference type="Pfam" id="PF03109">
    <property type="entry name" value="ABC1"/>
    <property type="match status" value="1"/>
</dbReference>
<evidence type="ECO:0000256" key="4">
    <source>
        <dbReference type="ARBA" id="ARBA00022741"/>
    </source>
</evidence>
<keyword evidence="8" id="KW-1185">Reference proteome</keyword>
<dbReference type="InterPro" id="IPR011009">
    <property type="entry name" value="Kinase-like_dom_sf"/>
</dbReference>
<evidence type="ECO:0000256" key="3">
    <source>
        <dbReference type="ARBA" id="ARBA00022679"/>
    </source>
</evidence>
<evidence type="ECO:0000259" key="7">
    <source>
        <dbReference type="Pfam" id="PF03109"/>
    </source>
</evidence>
<keyword evidence="3" id="KW-0808">Transferase</keyword>
<feature type="region of interest" description="Disordered" evidence="6">
    <location>
        <begin position="111"/>
        <end position="205"/>
    </location>
</feature>
<comment type="pathway">
    <text evidence="1">Cofactor biosynthesis; ubiquinone biosynthesis.</text>
</comment>
<proteinExistence type="inferred from homology"/>
<evidence type="ECO:0000313" key="8">
    <source>
        <dbReference type="Proteomes" id="UP000046395"/>
    </source>
</evidence>
<keyword evidence="5" id="KW-0067">ATP-binding</keyword>
<evidence type="ECO:0000313" key="9">
    <source>
        <dbReference type="WBParaSite" id="TMUE_2000010386.1"/>
    </source>
</evidence>
<dbReference type="PANTHER" id="PTHR43851">
    <property type="match status" value="1"/>
</dbReference>
<accession>A0A5S6QSN9</accession>
<evidence type="ECO:0000256" key="2">
    <source>
        <dbReference type="ARBA" id="ARBA00009670"/>
    </source>
</evidence>
<dbReference type="InterPro" id="IPR004147">
    <property type="entry name" value="ABC1_dom"/>
</dbReference>
<comment type="similarity">
    <text evidence="2">Belongs to the protein kinase superfamily. ADCK protein kinase family.</text>
</comment>
<dbReference type="GO" id="GO:0005524">
    <property type="term" value="F:ATP binding"/>
    <property type="evidence" value="ECO:0007669"/>
    <property type="project" value="UniProtKB-KW"/>
</dbReference>
<dbReference type="GO" id="GO:0016740">
    <property type="term" value="F:transferase activity"/>
    <property type="evidence" value="ECO:0007669"/>
    <property type="project" value="UniProtKB-KW"/>
</dbReference>
<protein>
    <submittedName>
        <fullName evidence="9">ABC1 domain-containing protein</fullName>
    </submittedName>
</protein>
<dbReference type="WBParaSite" id="TMUE_2000010386.1">
    <property type="protein sequence ID" value="TMUE_2000010386.1"/>
    <property type="gene ID" value="WBGene00293324"/>
</dbReference>
<evidence type="ECO:0000256" key="6">
    <source>
        <dbReference type="SAM" id="MobiDB-lite"/>
    </source>
</evidence>
<dbReference type="CDD" id="cd13970">
    <property type="entry name" value="ABC1_ADCK3"/>
    <property type="match status" value="1"/>
</dbReference>
<dbReference type="InterPro" id="IPR034646">
    <property type="entry name" value="ADCK3_dom"/>
</dbReference>
<keyword evidence="4" id="KW-0547">Nucleotide-binding</keyword>
<dbReference type="AlphaFoldDB" id="A0A5S6QSN9"/>
<dbReference type="InterPro" id="IPR051409">
    <property type="entry name" value="Atypical_kinase_ADCK"/>
</dbReference>
<dbReference type="SUPFAM" id="SSF56112">
    <property type="entry name" value="Protein kinase-like (PK-like)"/>
    <property type="match status" value="1"/>
</dbReference>
<feature type="domain" description="ABC1 atypical kinase-like" evidence="7">
    <location>
        <begin position="299"/>
        <end position="540"/>
    </location>
</feature>
<dbReference type="PANTHER" id="PTHR43851:SF3">
    <property type="entry name" value="COENZYME Q8"/>
    <property type="match status" value="1"/>
</dbReference>